<evidence type="ECO:0000256" key="2">
    <source>
        <dbReference type="ARBA" id="ARBA00010337"/>
    </source>
</evidence>
<keyword evidence="3 6" id="KW-0963">Cytoplasm</keyword>
<dbReference type="InterPro" id="IPR007259">
    <property type="entry name" value="GCP"/>
</dbReference>
<protein>
    <recommendedName>
        <fullName evidence="6">Spindle pole body component</fullName>
    </recommendedName>
</protein>
<dbReference type="InterPro" id="IPR041470">
    <property type="entry name" value="GCP_N"/>
</dbReference>
<gene>
    <name evidence="10" type="primary">TUBGCP4</name>
    <name evidence="10" type="ORF">DFQ27_006816</name>
</gene>
<dbReference type="GO" id="GO:0051321">
    <property type="term" value="P:meiotic cell cycle"/>
    <property type="evidence" value="ECO:0007669"/>
    <property type="project" value="TreeGrafter"/>
</dbReference>
<name>A0A9P6TZZ3_9FUNG</name>
<evidence type="ECO:0000256" key="5">
    <source>
        <dbReference type="ARBA" id="ARBA00023212"/>
    </source>
</evidence>
<accession>A0A9P6TZZ3</accession>
<dbReference type="GO" id="GO:0000922">
    <property type="term" value="C:spindle pole"/>
    <property type="evidence" value="ECO:0007669"/>
    <property type="project" value="InterPro"/>
</dbReference>
<evidence type="ECO:0000256" key="1">
    <source>
        <dbReference type="ARBA" id="ARBA00004267"/>
    </source>
</evidence>
<dbReference type="PANTHER" id="PTHR19302">
    <property type="entry name" value="GAMMA TUBULIN COMPLEX PROTEIN"/>
    <property type="match status" value="1"/>
</dbReference>
<dbReference type="GO" id="GO:0007020">
    <property type="term" value="P:microtubule nucleation"/>
    <property type="evidence" value="ECO:0007669"/>
    <property type="project" value="InterPro"/>
</dbReference>
<organism evidence="10 11">
    <name type="scientific">Actinomortierella ambigua</name>
    <dbReference type="NCBI Taxonomy" id="1343610"/>
    <lineage>
        <taxon>Eukaryota</taxon>
        <taxon>Fungi</taxon>
        <taxon>Fungi incertae sedis</taxon>
        <taxon>Mucoromycota</taxon>
        <taxon>Mortierellomycotina</taxon>
        <taxon>Mortierellomycetes</taxon>
        <taxon>Mortierellales</taxon>
        <taxon>Mortierellaceae</taxon>
        <taxon>Actinomortierella</taxon>
    </lineage>
</organism>
<evidence type="ECO:0000313" key="11">
    <source>
        <dbReference type="Proteomes" id="UP000807716"/>
    </source>
</evidence>
<evidence type="ECO:0000259" key="8">
    <source>
        <dbReference type="Pfam" id="PF04130"/>
    </source>
</evidence>
<keyword evidence="5 6" id="KW-0206">Cytoskeleton</keyword>
<keyword evidence="11" id="KW-1185">Reference proteome</keyword>
<dbReference type="GO" id="GO:0005816">
    <property type="term" value="C:spindle pole body"/>
    <property type="evidence" value="ECO:0007669"/>
    <property type="project" value="UniProtKB-ARBA"/>
</dbReference>
<feature type="compositionally biased region" description="Polar residues" evidence="7">
    <location>
        <begin position="367"/>
        <end position="376"/>
    </location>
</feature>
<evidence type="ECO:0000256" key="6">
    <source>
        <dbReference type="RuleBase" id="RU363050"/>
    </source>
</evidence>
<evidence type="ECO:0000259" key="9">
    <source>
        <dbReference type="Pfam" id="PF17681"/>
    </source>
</evidence>
<sequence length="878" mass="96955">MLHELLLALAGFPGNVFRPFPPAPLQPTTLALADDFPMMHPGERETLHRLAGLGFQFMTMNKFIEACRSSHHINTTKATSHKTGLYRKAMAIALERRLQGYRRVLIETERSILSGEDNLGGSIPLSTLAARFSEYQLVFPVICDLLSTLDQAEEMLAETVAEVEQETDGDGAVGGRRRKSRSEDPSRTRSPYYGARLIDLLQDKAASGVPIVQEWLNDMLSSCCSVMMRQIVAWVIYGQVQDPFGEWFIVSCTSKTDSTPSLASPAGLRNDISSSTASLLQDQSEGRAERSDNINTHLPGVRRWQAEYKLDESLVPKMIPTLLATEILFIGKAIATARDARTKSAPVPDAMTRRHLEWIMPLVQSLSQRPSNSPAETSFGGRPPPSPPMSPMEGLSAAPSSIPTATTTSTTAFPIRPLKQVVHAIRKDIVEHLWVNVRVGRTMAAALRSFQRYFLLADGEFGLGLIDAIDEFKRAKLLKKHGARAAPTIRDQDLSGILFKAAKGTTPGAQEDEGPLSLQQFELRVAKPGESSQSFDDQLLGIPTRLHYRLMWPLDLLLTADDMRQYSDVFAFLITVRKAQVQLQRAWTHVKVLSQMGRRRRQRLQRAAIKRRAVMKNRGGSAPIDDGSGMTDQERLQREQEVAQEEEVVRLVSTMRSSMMFVVDGLWSYLQMDVLGPTFNGLIQSVAPDQATSSASRSSSYGGTTTHRSASPSSTFDFDVIYATHAETIHEIQSACLITSNELVGTLKMMLQAVESFSGIVARRAGDGEDGFRIGISADQDELAWQDWADLSSAHKTFREQTQQLFAALSTASKSGTLEDGPVLRRSVSGMGSSFLVGNGPKSAVIRQLDRLLLRLEYAKAMWFQPVSSQAERGEAEV</sequence>
<feature type="region of interest" description="Disordered" evidence="7">
    <location>
        <begin position="260"/>
        <end position="293"/>
    </location>
</feature>
<proteinExistence type="inferred from homology"/>
<evidence type="ECO:0000256" key="4">
    <source>
        <dbReference type="ARBA" id="ARBA00022701"/>
    </source>
</evidence>
<dbReference type="InterPro" id="IPR042241">
    <property type="entry name" value="GCP_C_sf"/>
</dbReference>
<dbReference type="EMBL" id="JAAAJB010000513">
    <property type="protein sequence ID" value="KAG0254485.1"/>
    <property type="molecule type" value="Genomic_DNA"/>
</dbReference>
<dbReference type="Pfam" id="PF17681">
    <property type="entry name" value="GCP_N_terminal"/>
    <property type="match status" value="1"/>
</dbReference>
<dbReference type="GO" id="GO:0005874">
    <property type="term" value="C:microtubule"/>
    <property type="evidence" value="ECO:0007669"/>
    <property type="project" value="UniProtKB-KW"/>
</dbReference>
<keyword evidence="4 6" id="KW-0493">Microtubule</keyword>
<comment type="similarity">
    <text evidence="2 6">Belongs to the TUBGCP family.</text>
</comment>
<feature type="region of interest" description="Disordered" evidence="7">
    <location>
        <begin position="367"/>
        <end position="403"/>
    </location>
</feature>
<dbReference type="GO" id="GO:0051011">
    <property type="term" value="F:microtubule minus-end binding"/>
    <property type="evidence" value="ECO:0007669"/>
    <property type="project" value="TreeGrafter"/>
</dbReference>
<feature type="domain" description="Gamma tubulin complex component protein N-terminal" evidence="9">
    <location>
        <begin position="2"/>
        <end position="340"/>
    </location>
</feature>
<comment type="subcellular location">
    <subcellularLocation>
        <location evidence="1 6">Cytoplasm</location>
        <location evidence="1 6">Cytoskeleton</location>
        <location evidence="1 6">Microtubule organizing center</location>
    </subcellularLocation>
</comment>
<dbReference type="OrthoDB" id="1608002at2759"/>
<feature type="domain" description="Gamma tubulin complex component C-terminal" evidence="8">
    <location>
        <begin position="447"/>
        <end position="858"/>
    </location>
</feature>
<dbReference type="GO" id="GO:0051225">
    <property type="term" value="P:spindle assembly"/>
    <property type="evidence" value="ECO:0007669"/>
    <property type="project" value="TreeGrafter"/>
</dbReference>
<dbReference type="Gene3D" id="1.20.120.1900">
    <property type="entry name" value="Gamma-tubulin complex, C-terminal domain"/>
    <property type="match status" value="1"/>
</dbReference>
<dbReference type="Pfam" id="PF04130">
    <property type="entry name" value="GCP_C_terminal"/>
    <property type="match status" value="1"/>
</dbReference>
<dbReference type="AlphaFoldDB" id="A0A9P6TZZ3"/>
<dbReference type="GO" id="GO:0031122">
    <property type="term" value="P:cytoplasmic microtubule organization"/>
    <property type="evidence" value="ECO:0007669"/>
    <property type="project" value="TreeGrafter"/>
</dbReference>
<evidence type="ECO:0000313" key="10">
    <source>
        <dbReference type="EMBL" id="KAG0254485.1"/>
    </source>
</evidence>
<reference evidence="10" key="1">
    <citation type="journal article" date="2020" name="Fungal Divers.">
        <title>Resolving the Mortierellaceae phylogeny through synthesis of multi-gene phylogenetics and phylogenomics.</title>
        <authorList>
            <person name="Vandepol N."/>
            <person name="Liber J."/>
            <person name="Desiro A."/>
            <person name="Na H."/>
            <person name="Kennedy M."/>
            <person name="Barry K."/>
            <person name="Grigoriev I.V."/>
            <person name="Miller A.N."/>
            <person name="O'Donnell K."/>
            <person name="Stajich J.E."/>
            <person name="Bonito G."/>
        </authorList>
    </citation>
    <scope>NUCLEOTIDE SEQUENCE</scope>
    <source>
        <strain evidence="10">BC1065</strain>
    </source>
</reference>
<dbReference type="GO" id="GO:0000930">
    <property type="term" value="C:gamma-tubulin complex"/>
    <property type="evidence" value="ECO:0007669"/>
    <property type="project" value="TreeGrafter"/>
</dbReference>
<dbReference type="Proteomes" id="UP000807716">
    <property type="component" value="Unassembled WGS sequence"/>
</dbReference>
<comment type="caution">
    <text evidence="10">The sequence shown here is derived from an EMBL/GenBank/DDBJ whole genome shotgun (WGS) entry which is preliminary data.</text>
</comment>
<evidence type="ECO:0000256" key="3">
    <source>
        <dbReference type="ARBA" id="ARBA00022490"/>
    </source>
</evidence>
<evidence type="ECO:0000256" key="7">
    <source>
        <dbReference type="SAM" id="MobiDB-lite"/>
    </source>
</evidence>
<dbReference type="InterPro" id="IPR040457">
    <property type="entry name" value="GCP_C"/>
</dbReference>
<dbReference type="PANTHER" id="PTHR19302:SF27">
    <property type="entry name" value="GAMMA-TUBULIN COMPLEX COMPONENT 4"/>
    <property type="match status" value="1"/>
</dbReference>
<feature type="region of interest" description="Disordered" evidence="7">
    <location>
        <begin position="161"/>
        <end position="190"/>
    </location>
</feature>
<dbReference type="GO" id="GO:0043015">
    <property type="term" value="F:gamma-tubulin binding"/>
    <property type="evidence" value="ECO:0007669"/>
    <property type="project" value="InterPro"/>
</dbReference>
<feature type="compositionally biased region" description="Polar residues" evidence="7">
    <location>
        <begin position="271"/>
        <end position="283"/>
    </location>
</feature>
<dbReference type="GO" id="GO:0000278">
    <property type="term" value="P:mitotic cell cycle"/>
    <property type="evidence" value="ECO:0007669"/>
    <property type="project" value="TreeGrafter"/>
</dbReference>